<dbReference type="InterPro" id="IPR011611">
    <property type="entry name" value="PfkB_dom"/>
</dbReference>
<name>A0A368VIA9_9ACTN</name>
<dbReference type="PANTHER" id="PTHR43085">
    <property type="entry name" value="HEXOKINASE FAMILY MEMBER"/>
    <property type="match status" value="1"/>
</dbReference>
<dbReference type="InterPro" id="IPR002173">
    <property type="entry name" value="Carboh/pur_kinase_PfkB_CS"/>
</dbReference>
<keyword evidence="4 7" id="KW-0418">Kinase</keyword>
<protein>
    <submittedName>
        <fullName evidence="7">Fructokinase</fullName>
    </submittedName>
</protein>
<dbReference type="PROSITE" id="PS00584">
    <property type="entry name" value="PFKB_KINASES_2"/>
    <property type="match status" value="1"/>
</dbReference>
<keyword evidence="2" id="KW-0808">Transferase</keyword>
<comment type="caution">
    <text evidence="7">The sequence shown here is derived from an EMBL/GenBank/DDBJ whole genome shotgun (WGS) entry which is preliminary data.</text>
</comment>
<evidence type="ECO:0000256" key="3">
    <source>
        <dbReference type="ARBA" id="ARBA00022741"/>
    </source>
</evidence>
<evidence type="ECO:0000256" key="2">
    <source>
        <dbReference type="ARBA" id="ARBA00022679"/>
    </source>
</evidence>
<dbReference type="Pfam" id="PF00294">
    <property type="entry name" value="PfkB"/>
    <property type="match status" value="1"/>
</dbReference>
<accession>A0A368VIA9</accession>
<evidence type="ECO:0000256" key="1">
    <source>
        <dbReference type="ARBA" id="ARBA00010688"/>
    </source>
</evidence>
<sequence length="332" mass="34821">MIVVGGEALVDLVPQESGTHPALAALTPRLGGGPYNVAIALARLDSEVSFLSRVSQDPFGEALLERMVSAGVDSSLVQRGPEPTTLAVVAPGPGGSACYTFHVEGTADRLVTDPGPLPPQTRALSLGTLSLVLEPGAGTYERVLHRESERGVFVALDPNVRSALIADPVAYRQRFERWLPHVDLLKLSTEDACWLDGDHQDDPLPAARRWATTGPAAVVLTSGEDGMSVITRRGMQVDVPGEHSTVVDTIGAGDTVQAALLHWLERNGALSAAAVDGLSEHQWKAALDFAARAAAVTCSRAGAEPPRSTEIGLTELTETRVAYPCGTGTSAS</sequence>
<dbReference type="CDD" id="cd01167">
    <property type="entry name" value="bac_FRK"/>
    <property type="match status" value="1"/>
</dbReference>
<dbReference type="PANTHER" id="PTHR43085:SF1">
    <property type="entry name" value="PSEUDOURIDINE KINASE-RELATED"/>
    <property type="match status" value="1"/>
</dbReference>
<dbReference type="Gene3D" id="3.40.1190.20">
    <property type="match status" value="1"/>
</dbReference>
<evidence type="ECO:0000256" key="5">
    <source>
        <dbReference type="ARBA" id="ARBA00022840"/>
    </source>
</evidence>
<evidence type="ECO:0000313" key="8">
    <source>
        <dbReference type="Proteomes" id="UP000253495"/>
    </source>
</evidence>
<dbReference type="Proteomes" id="UP000253495">
    <property type="component" value="Unassembled WGS sequence"/>
</dbReference>
<dbReference type="EMBL" id="QPJC01000009">
    <property type="protein sequence ID" value="RCW40997.1"/>
    <property type="molecule type" value="Genomic_DNA"/>
</dbReference>
<organism evidence="7 8">
    <name type="scientific">Halopolyspora algeriensis</name>
    <dbReference type="NCBI Taxonomy" id="1500506"/>
    <lineage>
        <taxon>Bacteria</taxon>
        <taxon>Bacillati</taxon>
        <taxon>Actinomycetota</taxon>
        <taxon>Actinomycetes</taxon>
        <taxon>Actinomycetes incertae sedis</taxon>
        <taxon>Halopolyspora</taxon>
    </lineage>
</organism>
<dbReference type="InterPro" id="IPR050306">
    <property type="entry name" value="PfkB_Carbo_kinase"/>
</dbReference>
<comment type="similarity">
    <text evidence="1">Belongs to the carbohydrate kinase PfkB family.</text>
</comment>
<gene>
    <name evidence="7" type="ORF">DFQ14_10974</name>
</gene>
<feature type="domain" description="Carbohydrate kinase PfkB" evidence="6">
    <location>
        <begin position="2"/>
        <end position="306"/>
    </location>
</feature>
<dbReference type="GO" id="GO:0005524">
    <property type="term" value="F:ATP binding"/>
    <property type="evidence" value="ECO:0007669"/>
    <property type="project" value="UniProtKB-KW"/>
</dbReference>
<keyword evidence="8" id="KW-1185">Reference proteome</keyword>
<proteinExistence type="inferred from homology"/>
<dbReference type="GO" id="GO:0016301">
    <property type="term" value="F:kinase activity"/>
    <property type="evidence" value="ECO:0007669"/>
    <property type="project" value="UniProtKB-KW"/>
</dbReference>
<dbReference type="SUPFAM" id="SSF53613">
    <property type="entry name" value="Ribokinase-like"/>
    <property type="match status" value="1"/>
</dbReference>
<keyword evidence="3" id="KW-0547">Nucleotide-binding</keyword>
<keyword evidence="5" id="KW-0067">ATP-binding</keyword>
<evidence type="ECO:0000256" key="4">
    <source>
        <dbReference type="ARBA" id="ARBA00022777"/>
    </source>
</evidence>
<dbReference type="InterPro" id="IPR029056">
    <property type="entry name" value="Ribokinase-like"/>
</dbReference>
<dbReference type="OrthoDB" id="9795789at2"/>
<evidence type="ECO:0000313" key="7">
    <source>
        <dbReference type="EMBL" id="RCW40997.1"/>
    </source>
</evidence>
<dbReference type="RefSeq" id="WP_114453810.1">
    <property type="nucleotide sequence ID" value="NZ_QPJC01000009.1"/>
</dbReference>
<dbReference type="AlphaFoldDB" id="A0A368VIA9"/>
<evidence type="ECO:0000259" key="6">
    <source>
        <dbReference type="Pfam" id="PF00294"/>
    </source>
</evidence>
<reference evidence="7 8" key="1">
    <citation type="submission" date="2018-07" db="EMBL/GenBank/DDBJ databases">
        <title>Genomic Encyclopedia of Type Strains, Phase III (KMG-III): the genomes of soil and plant-associated and newly described type strains.</title>
        <authorList>
            <person name="Whitman W."/>
        </authorList>
    </citation>
    <scope>NUCLEOTIDE SEQUENCE [LARGE SCALE GENOMIC DNA]</scope>
    <source>
        <strain evidence="7 8">CECT 8575</strain>
    </source>
</reference>